<evidence type="ECO:0000256" key="1">
    <source>
        <dbReference type="SAM" id="MobiDB-lite"/>
    </source>
</evidence>
<protein>
    <submittedName>
        <fullName evidence="3">Uncharacterized protein</fullName>
    </submittedName>
</protein>
<accession>A0AAD5R1M6</accession>
<dbReference type="EMBL" id="JAHQIW010006043">
    <property type="protein sequence ID" value="KAJ1367920.1"/>
    <property type="molecule type" value="Genomic_DNA"/>
</dbReference>
<comment type="caution">
    <text evidence="3">The sequence shown here is derived from an EMBL/GenBank/DDBJ whole genome shotgun (WGS) entry which is preliminary data.</text>
</comment>
<feature type="region of interest" description="Disordered" evidence="1">
    <location>
        <begin position="362"/>
        <end position="394"/>
    </location>
</feature>
<gene>
    <name evidence="3" type="ORF">KIN20_028948</name>
</gene>
<dbReference type="AlphaFoldDB" id="A0AAD5R1M6"/>
<keyword evidence="2" id="KW-0732">Signal</keyword>
<feature type="compositionally biased region" description="Basic and acidic residues" evidence="1">
    <location>
        <begin position="366"/>
        <end position="384"/>
    </location>
</feature>
<feature type="chain" id="PRO_5042246931" evidence="2">
    <location>
        <begin position="17"/>
        <end position="394"/>
    </location>
</feature>
<feature type="compositionally biased region" description="Polar residues" evidence="1">
    <location>
        <begin position="385"/>
        <end position="394"/>
    </location>
</feature>
<organism evidence="3 4">
    <name type="scientific">Parelaphostrongylus tenuis</name>
    <name type="common">Meningeal worm</name>
    <dbReference type="NCBI Taxonomy" id="148309"/>
    <lineage>
        <taxon>Eukaryota</taxon>
        <taxon>Metazoa</taxon>
        <taxon>Ecdysozoa</taxon>
        <taxon>Nematoda</taxon>
        <taxon>Chromadorea</taxon>
        <taxon>Rhabditida</taxon>
        <taxon>Rhabditina</taxon>
        <taxon>Rhabditomorpha</taxon>
        <taxon>Strongyloidea</taxon>
        <taxon>Metastrongylidae</taxon>
        <taxon>Parelaphostrongylus</taxon>
    </lineage>
</organism>
<reference evidence="3" key="1">
    <citation type="submission" date="2021-06" db="EMBL/GenBank/DDBJ databases">
        <title>Parelaphostrongylus tenuis whole genome reference sequence.</title>
        <authorList>
            <person name="Garwood T.J."/>
            <person name="Larsen P.A."/>
            <person name="Fountain-Jones N.M."/>
            <person name="Garbe J.R."/>
            <person name="Macchietto M.G."/>
            <person name="Kania S.A."/>
            <person name="Gerhold R.W."/>
            <person name="Richards J.E."/>
            <person name="Wolf T.M."/>
        </authorList>
    </citation>
    <scope>NUCLEOTIDE SEQUENCE</scope>
    <source>
        <strain evidence="3">MNPRO001-30</strain>
        <tissue evidence="3">Meninges</tissue>
    </source>
</reference>
<keyword evidence="4" id="KW-1185">Reference proteome</keyword>
<evidence type="ECO:0000313" key="4">
    <source>
        <dbReference type="Proteomes" id="UP001196413"/>
    </source>
</evidence>
<evidence type="ECO:0000313" key="3">
    <source>
        <dbReference type="EMBL" id="KAJ1367920.1"/>
    </source>
</evidence>
<name>A0AAD5R1M6_PARTN</name>
<proteinExistence type="predicted"/>
<feature type="signal peptide" evidence="2">
    <location>
        <begin position="1"/>
        <end position="16"/>
    </location>
</feature>
<dbReference type="Proteomes" id="UP001196413">
    <property type="component" value="Unassembled WGS sequence"/>
</dbReference>
<evidence type="ECO:0000256" key="2">
    <source>
        <dbReference type="SAM" id="SignalP"/>
    </source>
</evidence>
<sequence length="394" mass="44144">MVGPVVLKAELMLVLATAIARQWNEAENSITATEANSTFQSSWLVRGSALTEDGQSLKNPKSFERRMAYRNETRRQKRLPIQKPLSTYGLCNSFDAHDIAAKPRIFGNIPSVLTILNHINTMPEELHVLISHMDQNGNVPFCDAQVYGAIPNIIEIAITPIKSKRAHDKFITISLIANGGKMRFDLETRRNVGKNFVLVVKTLISVVNSGRPYNNELPDFHRHEYMVSNPDLTLAKYKFLEDKKSYFLVAMEAQYELLTWGTDASLAQGLSPSTAPCNLLSDDSLSARHMREGRPHKSYVGSTIKKGLWVGFRRGCSGVTVVSINVWGIAAEVLLRIRQVHLDQVTFVNDYEIGHEKTLQLSSNHNDSDLKTPPELSEKFHDSNKTAVSLTRIT</sequence>